<evidence type="ECO:0000256" key="5">
    <source>
        <dbReference type="ARBA" id="ARBA00023136"/>
    </source>
</evidence>
<keyword evidence="2" id="KW-1003">Cell membrane</keyword>
<protein>
    <recommendedName>
        <fullName evidence="8">Gustatory receptor</fullName>
    </recommendedName>
</protein>
<evidence type="ECO:0000256" key="3">
    <source>
        <dbReference type="ARBA" id="ARBA00022692"/>
    </source>
</evidence>
<dbReference type="EMBL" id="OV651817">
    <property type="protein sequence ID" value="CAH1110513.1"/>
    <property type="molecule type" value="Genomic_DNA"/>
</dbReference>
<evidence type="ECO:0008006" key="8">
    <source>
        <dbReference type="Google" id="ProtNLM"/>
    </source>
</evidence>
<dbReference type="GO" id="GO:0005886">
    <property type="term" value="C:plasma membrane"/>
    <property type="evidence" value="ECO:0007669"/>
    <property type="project" value="UniProtKB-SubCell"/>
</dbReference>
<evidence type="ECO:0000256" key="2">
    <source>
        <dbReference type="ARBA" id="ARBA00022475"/>
    </source>
</evidence>
<evidence type="ECO:0000256" key="1">
    <source>
        <dbReference type="ARBA" id="ARBA00004651"/>
    </source>
</evidence>
<keyword evidence="5" id="KW-0472">Membrane</keyword>
<accession>A0A9P0D1W4</accession>
<dbReference type="Pfam" id="PF08395">
    <property type="entry name" value="7tm_7"/>
    <property type="match status" value="1"/>
</dbReference>
<dbReference type="InterPro" id="IPR013604">
    <property type="entry name" value="7TM_chemorcpt"/>
</dbReference>
<dbReference type="Proteomes" id="UP001153636">
    <property type="component" value="Chromosome 5"/>
</dbReference>
<evidence type="ECO:0000256" key="4">
    <source>
        <dbReference type="ARBA" id="ARBA00022989"/>
    </source>
</evidence>
<keyword evidence="3" id="KW-0812">Transmembrane</keyword>
<keyword evidence="4" id="KW-1133">Transmembrane helix</keyword>
<comment type="subcellular location">
    <subcellularLocation>
        <location evidence="1">Cell membrane</location>
        <topology evidence="1">Multi-pass membrane protein</topology>
    </subcellularLocation>
</comment>
<proteinExistence type="predicted"/>
<organism evidence="6 7">
    <name type="scientific">Psylliodes chrysocephalus</name>
    <dbReference type="NCBI Taxonomy" id="3402493"/>
    <lineage>
        <taxon>Eukaryota</taxon>
        <taxon>Metazoa</taxon>
        <taxon>Ecdysozoa</taxon>
        <taxon>Arthropoda</taxon>
        <taxon>Hexapoda</taxon>
        <taxon>Insecta</taxon>
        <taxon>Pterygota</taxon>
        <taxon>Neoptera</taxon>
        <taxon>Endopterygota</taxon>
        <taxon>Coleoptera</taxon>
        <taxon>Polyphaga</taxon>
        <taxon>Cucujiformia</taxon>
        <taxon>Chrysomeloidea</taxon>
        <taxon>Chrysomelidae</taxon>
        <taxon>Galerucinae</taxon>
        <taxon>Alticini</taxon>
        <taxon>Psylliodes</taxon>
    </lineage>
</organism>
<dbReference type="OrthoDB" id="6748730at2759"/>
<gene>
    <name evidence="6" type="ORF">PSYICH_LOCUS11727</name>
</gene>
<sequence>MKFGKKIITVGFELKTTREKWGMSQKFFVVRSIISCENVVNAGVKLQTMCRILQTEVQEPRSKENLNDLANLVEALPMSFSISGFFNMNKQLIPSLISGITSYLIVMIQFKAQGSCN</sequence>
<evidence type="ECO:0000313" key="7">
    <source>
        <dbReference type="Proteomes" id="UP001153636"/>
    </source>
</evidence>
<evidence type="ECO:0000313" key="6">
    <source>
        <dbReference type="EMBL" id="CAH1110513.1"/>
    </source>
</evidence>
<name>A0A9P0D1W4_9CUCU</name>
<dbReference type="GO" id="GO:0050909">
    <property type="term" value="P:sensory perception of taste"/>
    <property type="evidence" value="ECO:0007669"/>
    <property type="project" value="InterPro"/>
</dbReference>
<keyword evidence="7" id="KW-1185">Reference proteome</keyword>
<reference evidence="6" key="1">
    <citation type="submission" date="2022-01" db="EMBL/GenBank/DDBJ databases">
        <authorList>
            <person name="King R."/>
        </authorList>
    </citation>
    <scope>NUCLEOTIDE SEQUENCE</scope>
</reference>
<dbReference type="AlphaFoldDB" id="A0A9P0D1W4"/>